<dbReference type="EMBL" id="MN739201">
    <property type="protein sequence ID" value="QHS93220.1"/>
    <property type="molecule type" value="Genomic_DNA"/>
</dbReference>
<name>A0A6C0BMG0_9ZZZZ</name>
<reference evidence="1" key="1">
    <citation type="journal article" date="2020" name="Nature">
        <title>Giant virus diversity and host interactions through global metagenomics.</title>
        <authorList>
            <person name="Schulz F."/>
            <person name="Roux S."/>
            <person name="Paez-Espino D."/>
            <person name="Jungbluth S."/>
            <person name="Walsh D.A."/>
            <person name="Denef V.J."/>
            <person name="McMahon K.D."/>
            <person name="Konstantinidis K.T."/>
            <person name="Eloe-Fadrosh E.A."/>
            <person name="Kyrpides N.C."/>
            <person name="Woyke T."/>
        </authorList>
    </citation>
    <scope>NUCLEOTIDE SEQUENCE</scope>
    <source>
        <strain evidence="1">GVMAG-M-3300017989-17</strain>
    </source>
</reference>
<accession>A0A6C0BMG0</accession>
<dbReference type="AlphaFoldDB" id="A0A6C0BMG0"/>
<evidence type="ECO:0000313" key="1">
    <source>
        <dbReference type="EMBL" id="QHS93220.1"/>
    </source>
</evidence>
<organism evidence="1">
    <name type="scientific">viral metagenome</name>
    <dbReference type="NCBI Taxonomy" id="1070528"/>
    <lineage>
        <taxon>unclassified sequences</taxon>
        <taxon>metagenomes</taxon>
        <taxon>organismal metagenomes</taxon>
    </lineage>
</organism>
<protein>
    <submittedName>
        <fullName evidence="1">Uncharacterized protein</fullName>
    </submittedName>
</protein>
<proteinExistence type="predicted"/>
<sequence length="200" mass="23459">MLVFFHVPHTGGRNVGRCLWHLNTPHRRVHQARDFQALEKGSHTNYFILRDPIQRAHKEFVHYSRRLIEAGRVNHLTLDDFSGLDPQNPEHYFGLEVNRNVYCKFLLSAREPRDFSRPITREDLKWLKENVPKRFRFDHFTQLPHLPVLEKILGHPVKLPVTTPVTFGDGGNPAEISEKTQPLLEKANEFDIELVKFLQQ</sequence>